<name>A0A4D6Y1M2_9GAMM</name>
<dbReference type="EMBL" id="CP034879">
    <property type="protein sequence ID" value="QCI20478.1"/>
    <property type="molecule type" value="Genomic_DNA"/>
</dbReference>
<keyword evidence="6 10" id="KW-0472">Membrane</keyword>
<dbReference type="GO" id="GO:0009279">
    <property type="term" value="C:cell outer membrane"/>
    <property type="evidence" value="ECO:0007669"/>
    <property type="project" value="UniProtKB-SubCell"/>
</dbReference>
<evidence type="ECO:0000256" key="4">
    <source>
        <dbReference type="ARBA" id="ARBA00011439"/>
    </source>
</evidence>
<dbReference type="GO" id="GO:0009427">
    <property type="term" value="C:bacterial-type flagellum basal body, distal rod, L ring"/>
    <property type="evidence" value="ECO:0007669"/>
    <property type="project" value="InterPro"/>
</dbReference>
<evidence type="ECO:0000256" key="6">
    <source>
        <dbReference type="ARBA" id="ARBA00023136"/>
    </source>
</evidence>
<keyword evidence="8 10" id="KW-0975">Bacterial flagellum</keyword>
<evidence type="ECO:0000256" key="8">
    <source>
        <dbReference type="ARBA" id="ARBA00023143"/>
    </source>
</evidence>
<dbReference type="GO" id="GO:0071973">
    <property type="term" value="P:bacterial-type flagellum-dependent cell motility"/>
    <property type="evidence" value="ECO:0007669"/>
    <property type="project" value="InterPro"/>
</dbReference>
<dbReference type="PRINTS" id="PR01008">
    <property type="entry name" value="FLGLRINGFLGH"/>
</dbReference>
<dbReference type="OrthoDB" id="9789463at2"/>
<dbReference type="HAMAP" id="MF_00415">
    <property type="entry name" value="FlgH"/>
    <property type="match status" value="1"/>
</dbReference>
<dbReference type="PANTHER" id="PTHR34933">
    <property type="entry name" value="FLAGELLAR L-RING PROTEIN"/>
    <property type="match status" value="1"/>
</dbReference>
<keyword evidence="7" id="KW-0564">Palmitate</keyword>
<dbReference type="AlphaFoldDB" id="A0A4D6Y1M2"/>
<comment type="subcellular location">
    <subcellularLocation>
        <location evidence="10">Cell outer membrane</location>
        <topology evidence="10">Lipid-anchor</topology>
    </subcellularLocation>
    <subcellularLocation>
        <location evidence="10">Bacterial flagellum basal body</location>
    </subcellularLocation>
    <subcellularLocation>
        <location evidence="2">Membrane</location>
        <topology evidence="2">Lipid-anchor</topology>
    </subcellularLocation>
</comment>
<accession>A0A4D6Y1M2</accession>
<comment type="function">
    <text evidence="1 10">Assembles around the rod to form the L-ring and probably protects the motor/basal body from shearing forces during rotation.</text>
</comment>
<organism evidence="11 12">
    <name type="scientific">Buchnera aphidicola</name>
    <name type="common">Brachycaudus cardui</name>
    <dbReference type="NCBI Taxonomy" id="557993"/>
    <lineage>
        <taxon>Bacteria</taxon>
        <taxon>Pseudomonadati</taxon>
        <taxon>Pseudomonadota</taxon>
        <taxon>Gammaproteobacteria</taxon>
        <taxon>Enterobacterales</taxon>
        <taxon>Erwiniaceae</taxon>
        <taxon>Buchnera</taxon>
    </lineage>
</organism>
<evidence type="ECO:0000256" key="2">
    <source>
        <dbReference type="ARBA" id="ARBA00004635"/>
    </source>
</evidence>
<keyword evidence="5 10" id="KW-0732">Signal</keyword>
<evidence type="ECO:0000256" key="7">
    <source>
        <dbReference type="ARBA" id="ARBA00023139"/>
    </source>
</evidence>
<proteinExistence type="inferred from homology"/>
<reference evidence="11 12" key="2">
    <citation type="submission" date="2019-05" db="EMBL/GenBank/DDBJ databases">
        <title>Genome evolution of the obligate endosymbiont Buchnera aphidicola.</title>
        <authorList>
            <person name="Moran N.A."/>
        </authorList>
    </citation>
    <scope>NUCLEOTIDE SEQUENCE [LARGE SCALE GENOMIC DNA]</scope>
    <source>
        <strain evidence="11 12">Bca</strain>
    </source>
</reference>
<comment type="similarity">
    <text evidence="3 10">Belongs to the FlgH family.</text>
</comment>
<dbReference type="GO" id="GO:0003774">
    <property type="term" value="F:cytoskeletal motor activity"/>
    <property type="evidence" value="ECO:0007669"/>
    <property type="project" value="InterPro"/>
</dbReference>
<reference evidence="11 12" key="1">
    <citation type="submission" date="2018-12" db="EMBL/GenBank/DDBJ databases">
        <authorList>
            <person name="Chong R.A."/>
        </authorList>
    </citation>
    <scope>NUCLEOTIDE SEQUENCE [LARGE SCALE GENOMIC DNA]</scope>
    <source>
        <strain evidence="11 12">Bca</strain>
    </source>
</reference>
<evidence type="ECO:0000256" key="3">
    <source>
        <dbReference type="ARBA" id="ARBA00006929"/>
    </source>
</evidence>
<evidence type="ECO:0000313" key="11">
    <source>
        <dbReference type="EMBL" id="QCI20478.1"/>
    </source>
</evidence>
<keyword evidence="9 10" id="KW-0449">Lipoprotein</keyword>
<protein>
    <recommendedName>
        <fullName evidence="10">Flagellar L-ring protein</fullName>
    </recommendedName>
    <alternativeName>
        <fullName evidence="10">Basal body L-ring protein</fullName>
    </alternativeName>
</protein>
<evidence type="ECO:0000256" key="9">
    <source>
        <dbReference type="ARBA" id="ARBA00023288"/>
    </source>
</evidence>
<dbReference type="RefSeq" id="WP_158359528.1">
    <property type="nucleotide sequence ID" value="NZ_CP034879.1"/>
</dbReference>
<keyword evidence="11" id="KW-0282">Flagellum</keyword>
<keyword evidence="11" id="KW-0966">Cell projection</keyword>
<dbReference type="Proteomes" id="UP000298594">
    <property type="component" value="Chromosome"/>
</dbReference>
<evidence type="ECO:0000256" key="5">
    <source>
        <dbReference type="ARBA" id="ARBA00022729"/>
    </source>
</evidence>
<comment type="subunit">
    <text evidence="4 10">The basal body constitutes a major portion of the flagellar organelle and consists of four rings (L,P,S, and M) mounted on a central rod.</text>
</comment>
<dbReference type="Pfam" id="PF02107">
    <property type="entry name" value="FlgH"/>
    <property type="match status" value="1"/>
</dbReference>
<dbReference type="PROSITE" id="PS51257">
    <property type="entry name" value="PROKAR_LIPOPROTEIN"/>
    <property type="match status" value="1"/>
</dbReference>
<dbReference type="PANTHER" id="PTHR34933:SF3">
    <property type="entry name" value="FLAGELLAR L-RING PROTEIN"/>
    <property type="match status" value="1"/>
</dbReference>
<gene>
    <name evidence="10 11" type="primary">flgH</name>
    <name evidence="11" type="ORF">D9V67_01755</name>
</gene>
<sequence>MIKLFIFQIKYFLIAIFLLLLQSCASVQYKPLVEGMTTAVAPNILPKVVNGSLFQEYMPIKTGYQALFEDHRPHNIGDIITVVLQENISASNSSASNMSRDGNANLGVTISPGQLNPLLGLDLKNNQSGLNGIGKNAFSGTGSNSAKNTFTGLITVTVKKVLPNGNLQVVGEKQVAINEGTEFIRFSGVVNPNNINKNNLVTSTQISDTRIEYLSNGRINEIQKMGWLQRFLLKFSPI</sequence>
<keyword evidence="10" id="KW-0998">Cell outer membrane</keyword>
<dbReference type="InterPro" id="IPR000527">
    <property type="entry name" value="Flag_Lring"/>
</dbReference>
<evidence type="ECO:0000256" key="10">
    <source>
        <dbReference type="HAMAP-Rule" id="MF_00415"/>
    </source>
</evidence>
<evidence type="ECO:0000313" key="12">
    <source>
        <dbReference type="Proteomes" id="UP000298594"/>
    </source>
</evidence>
<keyword evidence="11" id="KW-0969">Cilium</keyword>
<evidence type="ECO:0000256" key="1">
    <source>
        <dbReference type="ARBA" id="ARBA00002591"/>
    </source>
</evidence>